<dbReference type="EMBL" id="JARTLO010000026">
    <property type="protein sequence ID" value="MDK4767900.1"/>
    <property type="molecule type" value="Genomic_DNA"/>
</dbReference>
<sequence>MEITVCDAADIPELARLFVEMESYYFGEGSINYEETLCYLSEKVFSTYSSVTIIGARNEDALVGFATFSLLFPAPRCSGQAFMKELFTSEKARGRGVGRALIQFIATFALEHGCSRLDWTAEASNPKAGEFYLSIGASLIEDKQYFRMEGKDLKAFAVG</sequence>
<dbReference type="InterPro" id="IPR000182">
    <property type="entry name" value="GNAT_dom"/>
</dbReference>
<dbReference type="PANTHER" id="PTHR10545">
    <property type="entry name" value="DIAMINE N-ACETYLTRANSFERASE"/>
    <property type="match status" value="1"/>
</dbReference>
<dbReference type="AlphaFoldDB" id="A0AAW6X8X8"/>
<evidence type="ECO:0000259" key="3">
    <source>
        <dbReference type="PROSITE" id="PS51186"/>
    </source>
</evidence>
<reference evidence="4" key="1">
    <citation type="submission" date="2023-01" db="EMBL/GenBank/DDBJ databases">
        <title>Genomic dissection of endemic carbapenem resistance: metallo-beta-lactamase gene dissemination through clonal, plasmid and integron transfer pathways.</title>
        <authorList>
            <person name="Macesic N."/>
        </authorList>
    </citation>
    <scope>NUCLEOTIDE SEQUENCE</scope>
    <source>
        <strain evidence="5">CPO382</strain>
        <strain evidence="4">CPO573</strain>
    </source>
</reference>
<evidence type="ECO:0000256" key="1">
    <source>
        <dbReference type="ARBA" id="ARBA00022679"/>
    </source>
</evidence>
<dbReference type="CDD" id="cd04301">
    <property type="entry name" value="NAT_SF"/>
    <property type="match status" value="1"/>
</dbReference>
<evidence type="ECO:0000313" key="7">
    <source>
        <dbReference type="Proteomes" id="UP001174748"/>
    </source>
</evidence>
<dbReference type="EMBL" id="JARTOI010000026">
    <property type="protein sequence ID" value="MDK5171833.1"/>
    <property type="molecule type" value="Genomic_DNA"/>
</dbReference>
<protein>
    <submittedName>
        <fullName evidence="4">GNAT family N-acetyltransferase</fullName>
    </submittedName>
</protein>
<evidence type="ECO:0000313" key="4">
    <source>
        <dbReference type="EMBL" id="MDK4767900.1"/>
    </source>
</evidence>
<dbReference type="Proteomes" id="UP001173597">
    <property type="component" value="Unassembled WGS sequence"/>
</dbReference>
<dbReference type="InterPro" id="IPR016181">
    <property type="entry name" value="Acyl_CoA_acyltransferase"/>
</dbReference>
<name>A0AAW6X8X8_9GAMM</name>
<evidence type="ECO:0000313" key="5">
    <source>
        <dbReference type="EMBL" id="MDK5171833.1"/>
    </source>
</evidence>
<accession>A0AAW6X8X8</accession>
<dbReference type="SUPFAM" id="SSF55729">
    <property type="entry name" value="Acyl-CoA N-acyltransferases (Nat)"/>
    <property type="match status" value="1"/>
</dbReference>
<feature type="domain" description="N-acetyltransferase" evidence="3">
    <location>
        <begin position="1"/>
        <end position="154"/>
    </location>
</feature>
<keyword evidence="1" id="KW-0808">Transferase</keyword>
<dbReference type="PANTHER" id="PTHR10545:SF29">
    <property type="entry name" value="GH14572P-RELATED"/>
    <property type="match status" value="1"/>
</dbReference>
<dbReference type="InterPro" id="IPR051016">
    <property type="entry name" value="Diverse_Substrate_AcTransf"/>
</dbReference>
<gene>
    <name evidence="4" type="ORF">P9854_19145</name>
    <name evidence="5" type="ORF">P9921_15285</name>
</gene>
<dbReference type="PROSITE" id="PS51186">
    <property type="entry name" value="GNAT"/>
    <property type="match status" value="1"/>
</dbReference>
<organism evidence="4 6">
    <name type="scientific">Serratia nevei</name>
    <dbReference type="NCBI Taxonomy" id="2703794"/>
    <lineage>
        <taxon>Bacteria</taxon>
        <taxon>Pseudomonadati</taxon>
        <taxon>Pseudomonadota</taxon>
        <taxon>Gammaproteobacteria</taxon>
        <taxon>Enterobacterales</taxon>
        <taxon>Yersiniaceae</taxon>
        <taxon>Serratia</taxon>
    </lineage>
</organism>
<evidence type="ECO:0000313" key="6">
    <source>
        <dbReference type="Proteomes" id="UP001173597"/>
    </source>
</evidence>
<evidence type="ECO:0000256" key="2">
    <source>
        <dbReference type="ARBA" id="ARBA00023315"/>
    </source>
</evidence>
<comment type="caution">
    <text evidence="4">The sequence shown here is derived from an EMBL/GenBank/DDBJ whole genome shotgun (WGS) entry which is preliminary data.</text>
</comment>
<dbReference type="Pfam" id="PF00583">
    <property type="entry name" value="Acetyltransf_1"/>
    <property type="match status" value="1"/>
</dbReference>
<dbReference type="RefSeq" id="WP_048234671.1">
    <property type="nucleotide sequence ID" value="NZ_JARTLO010000026.1"/>
</dbReference>
<dbReference type="Gene3D" id="3.40.630.30">
    <property type="match status" value="1"/>
</dbReference>
<keyword evidence="7" id="KW-1185">Reference proteome</keyword>
<keyword evidence="2" id="KW-0012">Acyltransferase</keyword>
<proteinExistence type="predicted"/>
<dbReference type="GO" id="GO:0008080">
    <property type="term" value="F:N-acetyltransferase activity"/>
    <property type="evidence" value="ECO:0007669"/>
    <property type="project" value="TreeGrafter"/>
</dbReference>
<dbReference type="Proteomes" id="UP001174748">
    <property type="component" value="Unassembled WGS sequence"/>
</dbReference>